<evidence type="ECO:0000256" key="1">
    <source>
        <dbReference type="ARBA" id="ARBA00022679"/>
    </source>
</evidence>
<feature type="domain" description="N-acetyltransferase" evidence="3">
    <location>
        <begin position="10"/>
        <end position="152"/>
    </location>
</feature>
<evidence type="ECO:0000259" key="3">
    <source>
        <dbReference type="PROSITE" id="PS51186"/>
    </source>
</evidence>
<dbReference type="CDD" id="cd04301">
    <property type="entry name" value="NAT_SF"/>
    <property type="match status" value="1"/>
</dbReference>
<keyword evidence="2" id="KW-0012">Acyltransferase</keyword>
<dbReference type="PANTHER" id="PTHR43800">
    <property type="entry name" value="PEPTIDYL-LYSINE N-ACETYLTRANSFERASE YJAB"/>
    <property type="match status" value="1"/>
</dbReference>
<dbReference type="PANTHER" id="PTHR43800:SF1">
    <property type="entry name" value="PEPTIDYL-LYSINE N-ACETYLTRANSFERASE YJAB"/>
    <property type="match status" value="1"/>
</dbReference>
<sequence length="157" mass="17235">MQPSPSMTPERLTALSAADRLRLVDVWEAAVRATHHFLGEEDIQFFKPRVREVYLDAVKLVCLRAADGQILGFIGTAEGKIEMLFVDPAHHGQGIGRALLKHVLGEGGITAVDVNEQNPGAVGFYQRMGFTVEGRSERDGQGKPFPLLHLRIANFSS</sequence>
<keyword evidence="5" id="KW-1185">Reference proteome</keyword>
<evidence type="ECO:0000313" key="4">
    <source>
        <dbReference type="EMBL" id="SEU14188.1"/>
    </source>
</evidence>
<proteinExistence type="predicted"/>
<dbReference type="EMBL" id="FOIJ01000008">
    <property type="protein sequence ID" value="SEU14188.1"/>
    <property type="molecule type" value="Genomic_DNA"/>
</dbReference>
<name>A0A1I0JW93_9BACT</name>
<reference evidence="5" key="1">
    <citation type="submission" date="2016-10" db="EMBL/GenBank/DDBJ databases">
        <authorList>
            <person name="Varghese N."/>
            <person name="Submissions S."/>
        </authorList>
    </citation>
    <scope>NUCLEOTIDE SEQUENCE [LARGE SCALE GENOMIC DNA]</scope>
    <source>
        <strain evidence="5">DSM 16858</strain>
    </source>
</reference>
<dbReference type="GO" id="GO:0016747">
    <property type="term" value="F:acyltransferase activity, transferring groups other than amino-acyl groups"/>
    <property type="evidence" value="ECO:0007669"/>
    <property type="project" value="InterPro"/>
</dbReference>
<gene>
    <name evidence="4" type="ORF">SAMN05443639_108111</name>
</gene>
<dbReference type="RefSeq" id="WP_245767562.1">
    <property type="nucleotide sequence ID" value="NZ_FOIJ01000008.1"/>
</dbReference>
<dbReference type="AlphaFoldDB" id="A0A1I0JW93"/>
<dbReference type="InterPro" id="IPR000182">
    <property type="entry name" value="GNAT_dom"/>
</dbReference>
<dbReference type="Proteomes" id="UP000199181">
    <property type="component" value="Unassembled WGS sequence"/>
</dbReference>
<dbReference type="PROSITE" id="PS51186">
    <property type="entry name" value="GNAT"/>
    <property type="match status" value="1"/>
</dbReference>
<dbReference type="SUPFAM" id="SSF55729">
    <property type="entry name" value="Acyl-CoA N-acyltransferases (Nat)"/>
    <property type="match status" value="1"/>
</dbReference>
<keyword evidence="1 4" id="KW-0808">Transferase</keyword>
<accession>A0A1I0JW93</accession>
<evidence type="ECO:0000313" key="5">
    <source>
        <dbReference type="Proteomes" id="UP000199181"/>
    </source>
</evidence>
<dbReference type="Gene3D" id="3.40.630.30">
    <property type="match status" value="1"/>
</dbReference>
<evidence type="ECO:0000256" key="2">
    <source>
        <dbReference type="ARBA" id="ARBA00023315"/>
    </source>
</evidence>
<protein>
    <submittedName>
        <fullName evidence="4">Putative acetyltransferase</fullName>
    </submittedName>
</protein>
<dbReference type="InterPro" id="IPR016181">
    <property type="entry name" value="Acyl_CoA_acyltransferase"/>
</dbReference>
<organism evidence="4 5">
    <name type="scientific">Stigmatella erecta</name>
    <dbReference type="NCBI Taxonomy" id="83460"/>
    <lineage>
        <taxon>Bacteria</taxon>
        <taxon>Pseudomonadati</taxon>
        <taxon>Myxococcota</taxon>
        <taxon>Myxococcia</taxon>
        <taxon>Myxococcales</taxon>
        <taxon>Cystobacterineae</taxon>
        <taxon>Archangiaceae</taxon>
        <taxon>Stigmatella</taxon>
    </lineage>
</organism>
<dbReference type="Pfam" id="PF13673">
    <property type="entry name" value="Acetyltransf_10"/>
    <property type="match status" value="1"/>
</dbReference>